<dbReference type="PANTHER" id="PTHR39189">
    <property type="entry name" value="UPF0173 METAL-DEPENDENT HYDROLASE YTKL"/>
    <property type="match status" value="1"/>
</dbReference>
<dbReference type="InterPro" id="IPR036866">
    <property type="entry name" value="RibonucZ/Hydroxyglut_hydro"/>
</dbReference>
<dbReference type="Pfam" id="PF13483">
    <property type="entry name" value="Lactamase_B_3"/>
    <property type="match status" value="1"/>
</dbReference>
<protein>
    <recommendedName>
        <fullName evidence="2">Metallo-beta-lactamase domain-containing protein</fullName>
    </recommendedName>
</protein>
<dbReference type="PANTHER" id="PTHR39189:SF1">
    <property type="entry name" value="UPF0173 METAL-DEPENDENT HYDROLASE YTKL"/>
    <property type="match status" value="1"/>
</dbReference>
<organism evidence="1">
    <name type="scientific">marine sediment metagenome</name>
    <dbReference type="NCBI Taxonomy" id="412755"/>
    <lineage>
        <taxon>unclassified sequences</taxon>
        <taxon>metagenomes</taxon>
        <taxon>ecological metagenomes</taxon>
    </lineage>
</organism>
<proteinExistence type="predicted"/>
<comment type="caution">
    <text evidence="1">The sequence shown here is derived from an EMBL/GenBank/DDBJ whole genome shotgun (WGS) entry which is preliminary data.</text>
</comment>
<name>X1LE02_9ZZZZ</name>
<dbReference type="AlphaFoldDB" id="X1LE02"/>
<reference evidence="1" key="1">
    <citation type="journal article" date="2014" name="Front. Microbiol.">
        <title>High frequency of phylogenetically diverse reductive dehalogenase-homologous genes in deep subseafloor sedimentary metagenomes.</title>
        <authorList>
            <person name="Kawai M."/>
            <person name="Futagami T."/>
            <person name="Toyoda A."/>
            <person name="Takaki Y."/>
            <person name="Nishi S."/>
            <person name="Hori S."/>
            <person name="Arai W."/>
            <person name="Tsubouchi T."/>
            <person name="Morono Y."/>
            <person name="Uchiyama I."/>
            <person name="Ito T."/>
            <person name="Fujiyama A."/>
            <person name="Inagaki F."/>
            <person name="Takami H."/>
        </authorList>
    </citation>
    <scope>NUCLEOTIDE SEQUENCE</scope>
    <source>
        <strain evidence="1">Expedition CK06-06</strain>
    </source>
</reference>
<dbReference type="EMBL" id="BARV01007143">
    <property type="protein sequence ID" value="GAI04066.1"/>
    <property type="molecule type" value="Genomic_DNA"/>
</dbReference>
<evidence type="ECO:0000313" key="1">
    <source>
        <dbReference type="EMBL" id="GAI04066.1"/>
    </source>
</evidence>
<dbReference type="SUPFAM" id="SSF56281">
    <property type="entry name" value="Metallo-hydrolase/oxidoreductase"/>
    <property type="match status" value="1"/>
</dbReference>
<sequence length="102" mass="11582">MQITWQGQSFFVIRAKDKQNGEVEIAIDPFDKTLGLRVPKVEADILLITHSHYDHANKKAIIGTPFLIETPGEYEIKGVSIRGIPAFHDNSVHRGYRARRGR</sequence>
<evidence type="ECO:0008006" key="2">
    <source>
        <dbReference type="Google" id="ProtNLM"/>
    </source>
</evidence>
<dbReference type="Gene3D" id="3.60.15.10">
    <property type="entry name" value="Ribonuclease Z/Hydroxyacylglutathione hydrolase-like"/>
    <property type="match status" value="1"/>
</dbReference>
<accession>X1LE02</accession>
<gene>
    <name evidence="1" type="ORF">S06H3_14593</name>
</gene>